<comment type="caution">
    <text evidence="2">The sequence shown here is derived from an EMBL/GenBank/DDBJ whole genome shotgun (WGS) entry which is preliminary data.</text>
</comment>
<proteinExistence type="predicted"/>
<sequence>MEVTGMGMGRVVAPGSPRFALHTLGWRAFQDLCAAVLRQVWGQSVQAFADSNDAGRDGAFYGVWNQPSEERSDLPAGPFVLQCKHTKSEDSTLSVSMLNDEFDKVKRLVKRGICNTYVLLTNARVTGASEEAIRQRLQACGVMHPLVLDGQWLSDTIAANRALRMFAPRVYGLGDLSQILDDRSYCQASILVESAREQVSTFVVTDAYRKAAKSLCDRGFVLLLGEPAVGKSSIALMLAISAADSWGCVNVKARTSEELVQRWNPHEKDQFFWVDDAFGAVRHERHLTDSWVRDLPHVMSAVKNGARVVLTSRSYIYNEARPFLKTYAYPLLHEQEVTVDVSEMSGQERRQIIYNHLSAGDQPPEKLSEMKPYLDAAADAEPFRPESARRLGLRAFTGNLRITRTGIQDFMSRPHQFLSDLYSQLDIDSQAALALVYTSPLGLSNTLSFDSNQRTVIERIGGTVGATSRSLSSLVGTFLQSTVEVNGRSAFSFKHPTLREGFAAWLINQPHLIPIVLLGMDDSTLLDHTHCLMPGQEQSDGVLLRIPGSLYRDVALRIASLFDEWPEGSCWTGSAIEYLGEKCSDEMLMAFLALYPSLPSRLTDFFSSVSDCPEPVLLARLHRKGALPESYRWRAVEKMGQLAVDKLDTAWITDQPWKQLLTESDREFLFDQVRTCLIPRLEDAVRDDWTSSWIREGRHENPLLHALRVYNRAFEEAGDIDTSKKIESAMEYLLEDKLIAVPEGQGVLFGYSALGIPDADSTRSLFSDLDEGA</sequence>
<name>A0ABW6L7L0_9ACTN</name>
<dbReference type="InterPro" id="IPR049050">
    <property type="entry name" value="nSTAND3"/>
</dbReference>
<dbReference type="InterPro" id="IPR027417">
    <property type="entry name" value="P-loop_NTPase"/>
</dbReference>
<dbReference type="Pfam" id="PF20720">
    <property type="entry name" value="nSTAND3"/>
    <property type="match status" value="1"/>
</dbReference>
<feature type="domain" description="Novel STAND NTPase 3" evidence="1">
    <location>
        <begin position="202"/>
        <end position="358"/>
    </location>
</feature>
<dbReference type="SUPFAM" id="SSF52540">
    <property type="entry name" value="P-loop containing nucleoside triphosphate hydrolases"/>
    <property type="match status" value="1"/>
</dbReference>
<dbReference type="EMBL" id="JBIAFP010000003">
    <property type="protein sequence ID" value="MFE9224460.1"/>
    <property type="molecule type" value="Genomic_DNA"/>
</dbReference>
<keyword evidence="3" id="KW-1185">Reference proteome</keyword>
<evidence type="ECO:0000313" key="3">
    <source>
        <dbReference type="Proteomes" id="UP001601288"/>
    </source>
</evidence>
<protein>
    <recommendedName>
        <fullName evidence="1">Novel STAND NTPase 3 domain-containing protein</fullName>
    </recommendedName>
</protein>
<evidence type="ECO:0000259" key="1">
    <source>
        <dbReference type="Pfam" id="PF20720"/>
    </source>
</evidence>
<accession>A0ABW6L7L0</accession>
<reference evidence="2 3" key="1">
    <citation type="submission" date="2024-10" db="EMBL/GenBank/DDBJ databases">
        <title>The Natural Products Discovery Center: Release of the First 8490 Sequenced Strains for Exploring Actinobacteria Biosynthetic Diversity.</title>
        <authorList>
            <person name="Kalkreuter E."/>
            <person name="Kautsar S.A."/>
            <person name="Yang D."/>
            <person name="Bader C.D."/>
            <person name="Teijaro C.N."/>
            <person name="Fluegel L."/>
            <person name="Davis C.M."/>
            <person name="Simpson J.R."/>
            <person name="Lauterbach L."/>
            <person name="Steele A.D."/>
            <person name="Gui C."/>
            <person name="Meng S."/>
            <person name="Li G."/>
            <person name="Viehrig K."/>
            <person name="Ye F."/>
            <person name="Su P."/>
            <person name="Kiefer A.F."/>
            <person name="Nichols A."/>
            <person name="Cepeda A.J."/>
            <person name="Yan W."/>
            <person name="Fan B."/>
            <person name="Jiang Y."/>
            <person name="Adhikari A."/>
            <person name="Zheng C.-J."/>
            <person name="Schuster L."/>
            <person name="Cowan T.M."/>
            <person name="Smanski M.J."/>
            <person name="Chevrette M.G."/>
            <person name="De Carvalho L.P.S."/>
            <person name="Shen B."/>
        </authorList>
    </citation>
    <scope>NUCLEOTIDE SEQUENCE [LARGE SCALE GENOMIC DNA]</scope>
    <source>
        <strain evidence="2 3">NPDC007066</strain>
    </source>
</reference>
<organism evidence="2 3">
    <name type="scientific">Streptomyces massasporeus</name>
    <dbReference type="NCBI Taxonomy" id="67324"/>
    <lineage>
        <taxon>Bacteria</taxon>
        <taxon>Bacillati</taxon>
        <taxon>Actinomycetota</taxon>
        <taxon>Actinomycetes</taxon>
        <taxon>Kitasatosporales</taxon>
        <taxon>Streptomycetaceae</taxon>
        <taxon>Streptomyces</taxon>
    </lineage>
</organism>
<evidence type="ECO:0000313" key="2">
    <source>
        <dbReference type="EMBL" id="MFE9224460.1"/>
    </source>
</evidence>
<dbReference type="RefSeq" id="WP_388386304.1">
    <property type="nucleotide sequence ID" value="NZ_JBIAFP010000003.1"/>
</dbReference>
<dbReference type="Proteomes" id="UP001601288">
    <property type="component" value="Unassembled WGS sequence"/>
</dbReference>
<gene>
    <name evidence="2" type="ORF">ACFYM3_07430</name>
</gene>